<name>A0A1G6TC07_NIADE</name>
<dbReference type="OrthoDB" id="1099963at2"/>
<proteinExistence type="predicted"/>
<dbReference type="RefSeq" id="WP_090390770.1">
    <property type="nucleotide sequence ID" value="NZ_FMZO01000007.1"/>
</dbReference>
<dbReference type="GO" id="GO:0016989">
    <property type="term" value="F:sigma factor antagonist activity"/>
    <property type="evidence" value="ECO:0007669"/>
    <property type="project" value="TreeGrafter"/>
</dbReference>
<dbReference type="InterPro" id="IPR012373">
    <property type="entry name" value="Ferrdict_sens_TM"/>
</dbReference>
<feature type="transmembrane region" description="Helical" evidence="1">
    <location>
        <begin position="88"/>
        <end position="107"/>
    </location>
</feature>
<dbReference type="PANTHER" id="PTHR30273">
    <property type="entry name" value="PERIPLASMIC SIGNAL SENSOR AND SIGMA FACTOR ACTIVATOR FECR-RELATED"/>
    <property type="match status" value="1"/>
</dbReference>
<dbReference type="Proteomes" id="UP000198757">
    <property type="component" value="Unassembled WGS sequence"/>
</dbReference>
<sequence length="396" mass="44104">MQQSSEHIISLWERYLSSRATRSEVDALFELVKDIDEELNYQYVKEAEQRLQQNSEIPVVIPEWMIDSILKEAAPVSRAAAKIRYLRHWYWAAAAVIIFLGIGLFYLDQQSRESAPSVAIRTPDAILAPVINRAMITLADGSKVYLDSAGNGQLAQQGNVKLIKLANGQIAYQAADGQILKKLQYNTLTNPKGSRVIDMMLSDGSHVWLNAGSSITYPVAFEGDERNVKLEGEGYFEVAKDPSKKFIVQAGNINTEVLGTHFNINAYNDEWATRVTLLEGSVKVSGILRPVSSVLRPGQQATLRRAQGDIVLGRPDLNQVMAWRNGVFYLNHQSIATVMQEVGNWYDVQIVYPSGVPVVELYGEIGRDLSLTQVIQALKVLGVTCRLEERKLIVGQ</sequence>
<keyword evidence="1" id="KW-1133">Transmembrane helix</keyword>
<evidence type="ECO:0000256" key="1">
    <source>
        <dbReference type="SAM" id="Phobius"/>
    </source>
</evidence>
<evidence type="ECO:0000259" key="3">
    <source>
        <dbReference type="Pfam" id="PF16344"/>
    </source>
</evidence>
<keyword evidence="1" id="KW-0812">Transmembrane</keyword>
<evidence type="ECO:0000313" key="5">
    <source>
        <dbReference type="Proteomes" id="UP000198757"/>
    </source>
</evidence>
<protein>
    <submittedName>
        <fullName evidence="4">FecR family protein</fullName>
    </submittedName>
</protein>
<dbReference type="Pfam" id="PF04773">
    <property type="entry name" value="FecR"/>
    <property type="match status" value="1"/>
</dbReference>
<feature type="domain" description="FecR protein" evidence="2">
    <location>
        <begin position="197"/>
        <end position="283"/>
    </location>
</feature>
<dbReference type="AlphaFoldDB" id="A0A1G6TC07"/>
<dbReference type="Gene3D" id="2.60.120.1440">
    <property type="match status" value="1"/>
</dbReference>
<feature type="domain" description="Protein FecR C-terminal" evidence="3">
    <location>
        <begin position="328"/>
        <end position="394"/>
    </location>
</feature>
<dbReference type="PANTHER" id="PTHR30273:SF2">
    <property type="entry name" value="PROTEIN FECR"/>
    <property type="match status" value="1"/>
</dbReference>
<reference evidence="5" key="1">
    <citation type="submission" date="2016-10" db="EMBL/GenBank/DDBJ databases">
        <authorList>
            <person name="Varghese N."/>
            <person name="Submissions S."/>
        </authorList>
    </citation>
    <scope>NUCLEOTIDE SEQUENCE [LARGE SCALE GENOMIC DNA]</scope>
    <source>
        <strain evidence="5">DSM 25811 / CCM 8410 / LMG 26954 / E90</strain>
    </source>
</reference>
<dbReference type="EMBL" id="FMZO01000007">
    <property type="protein sequence ID" value="SDD26394.1"/>
    <property type="molecule type" value="Genomic_DNA"/>
</dbReference>
<dbReference type="FunFam" id="2.60.120.1440:FF:000001">
    <property type="entry name" value="Putative anti-sigma factor"/>
    <property type="match status" value="1"/>
</dbReference>
<dbReference type="STRING" id="1285928.SAMN04487894_107160"/>
<organism evidence="4 5">
    <name type="scientific">Niabella drilacis (strain DSM 25811 / CCM 8410 / CCUG 62505 / LMG 26954 / E90)</name>
    <dbReference type="NCBI Taxonomy" id="1285928"/>
    <lineage>
        <taxon>Bacteria</taxon>
        <taxon>Pseudomonadati</taxon>
        <taxon>Bacteroidota</taxon>
        <taxon>Chitinophagia</taxon>
        <taxon>Chitinophagales</taxon>
        <taxon>Chitinophagaceae</taxon>
        <taxon>Niabella</taxon>
    </lineage>
</organism>
<dbReference type="InterPro" id="IPR006860">
    <property type="entry name" value="FecR"/>
</dbReference>
<gene>
    <name evidence="4" type="ORF">SAMN04487894_107160</name>
</gene>
<evidence type="ECO:0000259" key="2">
    <source>
        <dbReference type="Pfam" id="PF04773"/>
    </source>
</evidence>
<dbReference type="Gene3D" id="3.55.50.30">
    <property type="match status" value="1"/>
</dbReference>
<keyword evidence="1" id="KW-0472">Membrane</keyword>
<dbReference type="Pfam" id="PF16344">
    <property type="entry name" value="FecR_C"/>
    <property type="match status" value="1"/>
</dbReference>
<evidence type="ECO:0000313" key="4">
    <source>
        <dbReference type="EMBL" id="SDD26394.1"/>
    </source>
</evidence>
<accession>A0A1G6TC07</accession>
<keyword evidence="5" id="KW-1185">Reference proteome</keyword>
<dbReference type="InterPro" id="IPR032508">
    <property type="entry name" value="FecR_C"/>
</dbReference>